<feature type="domain" description="Bacterial bifunctional deaminase-reductase C-terminal" evidence="1">
    <location>
        <begin position="2"/>
        <end position="175"/>
    </location>
</feature>
<evidence type="ECO:0000313" key="3">
    <source>
        <dbReference type="Proteomes" id="UP000270046"/>
    </source>
</evidence>
<dbReference type="Gene3D" id="3.40.430.10">
    <property type="entry name" value="Dihydrofolate Reductase, subunit A"/>
    <property type="match status" value="1"/>
</dbReference>
<organism evidence="2 3">
    <name type="scientific">Mucilaginibacter celer</name>
    <dbReference type="NCBI Taxonomy" id="2305508"/>
    <lineage>
        <taxon>Bacteria</taxon>
        <taxon>Pseudomonadati</taxon>
        <taxon>Bacteroidota</taxon>
        <taxon>Sphingobacteriia</taxon>
        <taxon>Sphingobacteriales</taxon>
        <taxon>Sphingobacteriaceae</taxon>
        <taxon>Mucilaginibacter</taxon>
    </lineage>
</organism>
<dbReference type="Pfam" id="PF01872">
    <property type="entry name" value="RibD_C"/>
    <property type="match status" value="1"/>
</dbReference>
<gene>
    <name evidence="2" type="ORF">HYN43_008940</name>
</gene>
<sequence length="184" mass="20603">MRKVMFAMNISIDGCYDHTLFMPDAELMAYFTNLMLDTGVIVYGRKTYQLMVPYWPDVAKSQTGPPEDIAFAKAMTPIPKIVLSRTLKVADENTGIVNDGPEDLIRQLKQQPGKKIALSSTSLLAEMLALELIDELYLIVHPILAGSGERLFENYISPQKHNFKLTASQPFNSGAIALHYHKND</sequence>
<proteinExistence type="predicted"/>
<dbReference type="GO" id="GO:0009231">
    <property type="term" value="P:riboflavin biosynthetic process"/>
    <property type="evidence" value="ECO:0007669"/>
    <property type="project" value="InterPro"/>
</dbReference>
<protein>
    <submittedName>
        <fullName evidence="2">Deaminase</fullName>
    </submittedName>
</protein>
<keyword evidence="3" id="KW-1185">Reference proteome</keyword>
<dbReference type="EMBL" id="CP032869">
    <property type="protein sequence ID" value="AYL95409.1"/>
    <property type="molecule type" value="Genomic_DNA"/>
</dbReference>
<dbReference type="InterPro" id="IPR002734">
    <property type="entry name" value="RibDG_C"/>
</dbReference>
<accession>A0A494VMR7</accession>
<evidence type="ECO:0000313" key="2">
    <source>
        <dbReference type="EMBL" id="AYL95409.1"/>
    </source>
</evidence>
<dbReference type="InterPro" id="IPR024072">
    <property type="entry name" value="DHFR-like_dom_sf"/>
</dbReference>
<reference evidence="2 3" key="1">
    <citation type="submission" date="2018-10" db="EMBL/GenBank/DDBJ databases">
        <title>Genome sequencing of Mucilaginibacter sp. HYN0043.</title>
        <authorList>
            <person name="Kim M."/>
            <person name="Yi H."/>
        </authorList>
    </citation>
    <scope>NUCLEOTIDE SEQUENCE [LARGE SCALE GENOMIC DNA]</scope>
    <source>
        <strain evidence="2 3">HYN0043</strain>
    </source>
</reference>
<dbReference type="Proteomes" id="UP000270046">
    <property type="component" value="Chromosome"/>
</dbReference>
<dbReference type="AlphaFoldDB" id="A0A494VMR7"/>
<name>A0A494VMR7_9SPHI</name>
<dbReference type="GO" id="GO:0008703">
    <property type="term" value="F:5-amino-6-(5-phosphoribosylamino)uracil reductase activity"/>
    <property type="evidence" value="ECO:0007669"/>
    <property type="project" value="InterPro"/>
</dbReference>
<dbReference type="RefSeq" id="WP_119411370.1">
    <property type="nucleotide sequence ID" value="NZ_CP032869.1"/>
</dbReference>
<dbReference type="KEGG" id="muh:HYN43_008940"/>
<dbReference type="SUPFAM" id="SSF53597">
    <property type="entry name" value="Dihydrofolate reductase-like"/>
    <property type="match status" value="1"/>
</dbReference>
<evidence type="ECO:0000259" key="1">
    <source>
        <dbReference type="Pfam" id="PF01872"/>
    </source>
</evidence>
<dbReference type="OrthoDB" id="195113at2"/>